<dbReference type="RefSeq" id="WP_118899730.1">
    <property type="nucleotide sequence ID" value="NZ_QOCR01000001.1"/>
</dbReference>
<dbReference type="GO" id="GO:0016787">
    <property type="term" value="F:hydrolase activity"/>
    <property type="evidence" value="ECO:0007669"/>
    <property type="project" value="UniProtKB-KW"/>
</dbReference>
<protein>
    <recommendedName>
        <fullName evidence="8">ChbG/HpnK family deacetylase</fullName>
    </recommendedName>
</protein>
<dbReference type="GO" id="GO:0046872">
    <property type="term" value="F:metal ion binding"/>
    <property type="evidence" value="ECO:0007669"/>
    <property type="project" value="UniProtKB-KW"/>
</dbReference>
<sequence>MTKKVIINADDFGMSEAFNYGVVKAFNEGVVSSTTIMINQPAAPHAVALLKEAPHLYVGLHVNLTTGYPVSDPHSIPSLVKADGSYLGSKDFKTHKKSFSYTDALKETKAQIEKFRDLFGFYPSHIEPHSALDDNSARALLDAAKEYGLHAGIFYQDKYNQPSAKSYAQLESPINDAYMEMLDRGVRPEDFLLDKFHILKNHDNGLVTELHFHPGYVDQYILDNSTLTLPRVKDLETLCSQTLKGWIKDNNIELISFGDLKNN</sequence>
<evidence type="ECO:0000313" key="7">
    <source>
        <dbReference type="Proteomes" id="UP000284109"/>
    </source>
</evidence>
<dbReference type="GO" id="GO:0005975">
    <property type="term" value="P:carbohydrate metabolic process"/>
    <property type="evidence" value="ECO:0007669"/>
    <property type="project" value="InterPro"/>
</dbReference>
<dbReference type="PANTHER" id="PTHR31609">
    <property type="entry name" value="YDJC DEACETYLASE FAMILY MEMBER"/>
    <property type="match status" value="1"/>
</dbReference>
<keyword evidence="5" id="KW-0119">Carbohydrate metabolism</keyword>
<dbReference type="InterPro" id="IPR006879">
    <property type="entry name" value="YdjC-like"/>
</dbReference>
<dbReference type="Gene3D" id="3.20.20.370">
    <property type="entry name" value="Glycoside hydrolase/deacetylase"/>
    <property type="match status" value="1"/>
</dbReference>
<comment type="cofactor">
    <cofactor evidence="1">
        <name>Mg(2+)</name>
        <dbReference type="ChEBI" id="CHEBI:18420"/>
    </cofactor>
</comment>
<evidence type="ECO:0000256" key="4">
    <source>
        <dbReference type="ARBA" id="ARBA00022842"/>
    </source>
</evidence>
<comment type="caution">
    <text evidence="6">The sequence shown here is derived from an EMBL/GenBank/DDBJ whole genome shotgun (WGS) entry which is preliminary data.</text>
</comment>
<dbReference type="GO" id="GO:0019213">
    <property type="term" value="F:deacetylase activity"/>
    <property type="evidence" value="ECO:0007669"/>
    <property type="project" value="TreeGrafter"/>
</dbReference>
<dbReference type="Proteomes" id="UP000284109">
    <property type="component" value="Unassembled WGS sequence"/>
</dbReference>
<name>A0A3R6V019_9LACO</name>
<reference evidence="6 7" key="1">
    <citation type="submission" date="2018-07" db="EMBL/GenBank/DDBJ databases">
        <title>Genome sequences of six Lactobacillus spp. isolated from bumble bee guts.</title>
        <authorList>
            <person name="Motta E.V.S."/>
            <person name="Moran N.A."/>
        </authorList>
    </citation>
    <scope>NUCLEOTIDE SEQUENCE [LARGE SCALE GENOMIC DNA]</scope>
    <source>
        <strain evidence="6 7">BI-1.1</strain>
    </source>
</reference>
<proteinExistence type="predicted"/>
<organism evidence="6 7">
    <name type="scientific">Bombilactobacillus bombi</name>
    <dbReference type="NCBI Taxonomy" id="1303590"/>
    <lineage>
        <taxon>Bacteria</taxon>
        <taxon>Bacillati</taxon>
        <taxon>Bacillota</taxon>
        <taxon>Bacilli</taxon>
        <taxon>Lactobacillales</taxon>
        <taxon>Lactobacillaceae</taxon>
        <taxon>Bombilactobacillus</taxon>
    </lineage>
</organism>
<keyword evidence="2" id="KW-0479">Metal-binding</keyword>
<evidence type="ECO:0000256" key="2">
    <source>
        <dbReference type="ARBA" id="ARBA00022723"/>
    </source>
</evidence>
<dbReference type="Pfam" id="PF04794">
    <property type="entry name" value="YdjC"/>
    <property type="match status" value="1"/>
</dbReference>
<evidence type="ECO:0000256" key="5">
    <source>
        <dbReference type="ARBA" id="ARBA00023277"/>
    </source>
</evidence>
<accession>A0A3R6V019</accession>
<dbReference type="AlphaFoldDB" id="A0A3R6V019"/>
<keyword evidence="7" id="KW-1185">Reference proteome</keyword>
<dbReference type="EMBL" id="QOCR01000001">
    <property type="protein sequence ID" value="RHW52043.1"/>
    <property type="molecule type" value="Genomic_DNA"/>
</dbReference>
<evidence type="ECO:0000256" key="1">
    <source>
        <dbReference type="ARBA" id="ARBA00001946"/>
    </source>
</evidence>
<dbReference type="OrthoDB" id="9774177at2"/>
<evidence type="ECO:0000313" key="6">
    <source>
        <dbReference type="EMBL" id="RHW52043.1"/>
    </source>
</evidence>
<dbReference type="InterPro" id="IPR011330">
    <property type="entry name" value="Glyco_hydro/deAcase_b/a-brl"/>
</dbReference>
<dbReference type="CDD" id="cd10805">
    <property type="entry name" value="YdjC_like_1"/>
    <property type="match status" value="1"/>
</dbReference>
<keyword evidence="3" id="KW-0378">Hydrolase</keyword>
<keyword evidence="4" id="KW-0460">Magnesium</keyword>
<evidence type="ECO:0000256" key="3">
    <source>
        <dbReference type="ARBA" id="ARBA00022801"/>
    </source>
</evidence>
<dbReference type="PANTHER" id="PTHR31609:SF1">
    <property type="entry name" value="CARBOHYDRATE DEACETYLASE"/>
    <property type="match status" value="1"/>
</dbReference>
<gene>
    <name evidence="6" type="ORF">DS831_01555</name>
</gene>
<evidence type="ECO:0008006" key="8">
    <source>
        <dbReference type="Google" id="ProtNLM"/>
    </source>
</evidence>
<dbReference type="SUPFAM" id="SSF88713">
    <property type="entry name" value="Glycoside hydrolase/deacetylase"/>
    <property type="match status" value="1"/>
</dbReference>